<accession>A0AAN6W8E0</accession>
<organism evidence="2 3">
    <name type="scientific">Triangularia setosa</name>
    <dbReference type="NCBI Taxonomy" id="2587417"/>
    <lineage>
        <taxon>Eukaryota</taxon>
        <taxon>Fungi</taxon>
        <taxon>Dikarya</taxon>
        <taxon>Ascomycota</taxon>
        <taxon>Pezizomycotina</taxon>
        <taxon>Sordariomycetes</taxon>
        <taxon>Sordariomycetidae</taxon>
        <taxon>Sordariales</taxon>
        <taxon>Podosporaceae</taxon>
        <taxon>Triangularia</taxon>
    </lineage>
</organism>
<feature type="compositionally biased region" description="Polar residues" evidence="1">
    <location>
        <begin position="29"/>
        <end position="39"/>
    </location>
</feature>
<dbReference type="EMBL" id="MU866181">
    <property type="protein sequence ID" value="KAK4176908.1"/>
    <property type="molecule type" value="Genomic_DNA"/>
</dbReference>
<comment type="caution">
    <text evidence="2">The sequence shown here is derived from an EMBL/GenBank/DDBJ whole genome shotgun (WGS) entry which is preliminary data.</text>
</comment>
<feature type="compositionally biased region" description="Basic and acidic residues" evidence="1">
    <location>
        <begin position="1"/>
        <end position="12"/>
    </location>
</feature>
<feature type="compositionally biased region" description="Polar residues" evidence="1">
    <location>
        <begin position="13"/>
        <end position="22"/>
    </location>
</feature>
<feature type="region of interest" description="Disordered" evidence="1">
    <location>
        <begin position="1"/>
        <end position="50"/>
    </location>
</feature>
<gene>
    <name evidence="2" type="ORF">QBC36DRAFT_328214</name>
</gene>
<evidence type="ECO:0000313" key="2">
    <source>
        <dbReference type="EMBL" id="KAK4176908.1"/>
    </source>
</evidence>
<name>A0AAN6W8E0_9PEZI</name>
<evidence type="ECO:0000256" key="1">
    <source>
        <dbReference type="SAM" id="MobiDB-lite"/>
    </source>
</evidence>
<keyword evidence="3" id="KW-1185">Reference proteome</keyword>
<protein>
    <submittedName>
        <fullName evidence="2">Uncharacterized protein</fullName>
    </submittedName>
</protein>
<reference evidence="2" key="2">
    <citation type="submission" date="2023-05" db="EMBL/GenBank/DDBJ databases">
        <authorList>
            <consortium name="Lawrence Berkeley National Laboratory"/>
            <person name="Steindorff A."/>
            <person name="Hensen N."/>
            <person name="Bonometti L."/>
            <person name="Westerberg I."/>
            <person name="Brannstrom I.O."/>
            <person name="Guillou S."/>
            <person name="Cros-Aarteil S."/>
            <person name="Calhoun S."/>
            <person name="Haridas S."/>
            <person name="Kuo A."/>
            <person name="Mondo S."/>
            <person name="Pangilinan J."/>
            <person name="Riley R."/>
            <person name="Labutti K."/>
            <person name="Andreopoulos B."/>
            <person name="Lipzen A."/>
            <person name="Chen C."/>
            <person name="Yanf M."/>
            <person name="Daum C."/>
            <person name="Ng V."/>
            <person name="Clum A."/>
            <person name="Ohm R."/>
            <person name="Martin F."/>
            <person name="Silar P."/>
            <person name="Natvig D."/>
            <person name="Lalanne C."/>
            <person name="Gautier V."/>
            <person name="Ament-Velasquez S.L."/>
            <person name="Kruys A."/>
            <person name="Hutchinson M.I."/>
            <person name="Powell A.J."/>
            <person name="Barry K."/>
            <person name="Miller A.N."/>
            <person name="Grigoriev I.V."/>
            <person name="Debuchy R."/>
            <person name="Gladieux P."/>
            <person name="Thoren M.H."/>
            <person name="Johannesson H."/>
        </authorList>
    </citation>
    <scope>NUCLEOTIDE SEQUENCE</scope>
    <source>
        <strain evidence="2">CBS 892.96</strain>
    </source>
</reference>
<dbReference type="Proteomes" id="UP001302321">
    <property type="component" value="Unassembled WGS sequence"/>
</dbReference>
<proteinExistence type="predicted"/>
<sequence length="86" mass="9774">MPHSVRDDEASGDHSQSSNRHQATPPPSSQYSASTQEQSPMLKAWEDEHDRSNLTINETLFHSELTRCVMIHSASPRQLFRSAKRL</sequence>
<dbReference type="AlphaFoldDB" id="A0AAN6W8E0"/>
<reference evidence="2" key="1">
    <citation type="journal article" date="2023" name="Mol. Phylogenet. Evol.">
        <title>Genome-scale phylogeny and comparative genomics of the fungal order Sordariales.</title>
        <authorList>
            <person name="Hensen N."/>
            <person name="Bonometti L."/>
            <person name="Westerberg I."/>
            <person name="Brannstrom I.O."/>
            <person name="Guillou S."/>
            <person name="Cros-Aarteil S."/>
            <person name="Calhoun S."/>
            <person name="Haridas S."/>
            <person name="Kuo A."/>
            <person name="Mondo S."/>
            <person name="Pangilinan J."/>
            <person name="Riley R."/>
            <person name="LaButti K."/>
            <person name="Andreopoulos B."/>
            <person name="Lipzen A."/>
            <person name="Chen C."/>
            <person name="Yan M."/>
            <person name="Daum C."/>
            <person name="Ng V."/>
            <person name="Clum A."/>
            <person name="Steindorff A."/>
            <person name="Ohm R.A."/>
            <person name="Martin F."/>
            <person name="Silar P."/>
            <person name="Natvig D.O."/>
            <person name="Lalanne C."/>
            <person name="Gautier V."/>
            <person name="Ament-Velasquez S.L."/>
            <person name="Kruys A."/>
            <person name="Hutchinson M.I."/>
            <person name="Powell A.J."/>
            <person name="Barry K."/>
            <person name="Miller A.N."/>
            <person name="Grigoriev I.V."/>
            <person name="Debuchy R."/>
            <person name="Gladieux P."/>
            <person name="Hiltunen Thoren M."/>
            <person name="Johannesson H."/>
        </authorList>
    </citation>
    <scope>NUCLEOTIDE SEQUENCE</scope>
    <source>
        <strain evidence="2">CBS 892.96</strain>
    </source>
</reference>
<evidence type="ECO:0000313" key="3">
    <source>
        <dbReference type="Proteomes" id="UP001302321"/>
    </source>
</evidence>